<reference evidence="2" key="1">
    <citation type="submission" date="2023-04" db="EMBL/GenBank/DDBJ databases">
        <title>Genome Encyclopedia of Bacteria and Archaea VI: Functional Genomics of Type Strains.</title>
        <authorList>
            <person name="Whitman W."/>
        </authorList>
    </citation>
    <scope>NUCLEOTIDE SEQUENCE</scope>
    <source>
        <strain evidence="2">Enz.4-51</strain>
    </source>
</reference>
<keyword evidence="3" id="KW-1185">Reference proteome</keyword>
<dbReference type="Gene3D" id="3.40.190.10">
    <property type="entry name" value="Periplasmic binding protein-like II"/>
    <property type="match status" value="2"/>
</dbReference>
<dbReference type="EMBL" id="JARXYA010000007">
    <property type="protein sequence ID" value="MDH6504352.1"/>
    <property type="molecule type" value="Genomic_DNA"/>
</dbReference>
<dbReference type="PANTHER" id="PTHR42941:SF1">
    <property type="entry name" value="SLL1037 PROTEIN"/>
    <property type="match status" value="1"/>
</dbReference>
<name>A0AA43MBP5_9BURK</name>
<comment type="caution">
    <text evidence="2">The sequence shown here is derived from an EMBL/GenBank/DDBJ whole genome shotgun (WGS) entry which is preliminary data.</text>
</comment>
<dbReference type="Pfam" id="PF16868">
    <property type="entry name" value="NMT1_3"/>
    <property type="match status" value="1"/>
</dbReference>
<dbReference type="RefSeq" id="WP_280756860.1">
    <property type="nucleotide sequence ID" value="NZ_JARXXW010000003.1"/>
</dbReference>
<evidence type="ECO:0000313" key="2">
    <source>
        <dbReference type="EMBL" id="MDH6504352.1"/>
    </source>
</evidence>
<dbReference type="SUPFAM" id="SSF53850">
    <property type="entry name" value="Periplasmic binding protein-like II"/>
    <property type="match status" value="1"/>
</dbReference>
<keyword evidence="1" id="KW-1133">Transmembrane helix</keyword>
<keyword evidence="1" id="KW-0812">Transmembrane</keyword>
<dbReference type="PANTHER" id="PTHR42941">
    <property type="entry name" value="SLL1037 PROTEIN"/>
    <property type="match status" value="1"/>
</dbReference>
<keyword evidence="1" id="KW-0472">Membrane</keyword>
<organism evidence="2 3">
    <name type="scientific">Polynucleobacter sphagniphilus</name>
    <dbReference type="NCBI Taxonomy" id="1743169"/>
    <lineage>
        <taxon>Bacteria</taxon>
        <taxon>Pseudomonadati</taxon>
        <taxon>Pseudomonadota</taxon>
        <taxon>Betaproteobacteria</taxon>
        <taxon>Burkholderiales</taxon>
        <taxon>Burkholderiaceae</taxon>
        <taxon>Polynucleobacter</taxon>
    </lineage>
</organism>
<gene>
    <name evidence="2" type="ORF">M2127_001668</name>
</gene>
<dbReference type="AlphaFoldDB" id="A0AA43MBP5"/>
<proteinExistence type="predicted"/>
<accession>A0AA43MBP5</accession>
<protein>
    <submittedName>
        <fullName evidence="2">TRAP-type uncharacterized transport system substrate-binding protein</fullName>
    </submittedName>
</protein>
<dbReference type="InterPro" id="IPR011852">
    <property type="entry name" value="TRAP_TAXI"/>
</dbReference>
<feature type="transmembrane region" description="Helical" evidence="1">
    <location>
        <begin position="358"/>
        <end position="379"/>
    </location>
</feature>
<dbReference type="Proteomes" id="UP001161160">
    <property type="component" value="Unassembled WGS sequence"/>
</dbReference>
<feature type="transmembrane region" description="Helical" evidence="1">
    <location>
        <begin position="34"/>
        <end position="51"/>
    </location>
</feature>
<sequence length="469" mass="53113">MGSFKKNTKETFLGLHEMVQEYWSDFLVFLKETWPILLFILLALMFAWWYADPPPPRHVVMATGAPGGSYEILGKKYAEFFAQQGVKLELKATKGAQENIALLVDRKDPVQAAFVQAGVYNPSGVEGIESLGSITYDPIWFFYRDPEVKDIHSQAMKALGELKKNVVISVGVEGGSSHAQAMQVLKASGLDRVPHFVYLPEEQGVQAIKKGEIDAIFIADTFEAPNVQALINDPELHLSNFSRAEAYARALPYLTILNVPEGAFSLSRNFPNKDIKLLSTTTNLLIDDRMHPAIQFLFIEAAKSINGKATFFSKRGEFPAFKNSTLPESPVAVHFEKNGSPWLMNYLPFWLAEMINRLLFIMLPLFVFAYPALMALPSFRKKRMQNKLIRMYGTLKQYEQELTMDEGPIDRDAYLKKLDLLEYQVLNIELSKSMSSDYYALRTSIDYVRSCLNRGVHPYQTKAFNNPSV</sequence>
<evidence type="ECO:0000313" key="3">
    <source>
        <dbReference type="Proteomes" id="UP001161160"/>
    </source>
</evidence>
<evidence type="ECO:0000256" key="1">
    <source>
        <dbReference type="SAM" id="Phobius"/>
    </source>
</evidence>